<dbReference type="SUPFAM" id="SSF53098">
    <property type="entry name" value="Ribonuclease H-like"/>
    <property type="match status" value="1"/>
</dbReference>
<dbReference type="PANTHER" id="PTHR37984">
    <property type="entry name" value="PROTEIN CBG26694"/>
    <property type="match status" value="1"/>
</dbReference>
<dbReference type="Pfam" id="PF17919">
    <property type="entry name" value="RT_RNaseH_2"/>
    <property type="match status" value="1"/>
</dbReference>
<dbReference type="CDD" id="cd01647">
    <property type="entry name" value="RT_LTR"/>
    <property type="match status" value="1"/>
</dbReference>
<dbReference type="Gene3D" id="3.30.420.10">
    <property type="entry name" value="Ribonuclease H-like superfamily/Ribonuclease H"/>
    <property type="match status" value="1"/>
</dbReference>
<dbReference type="InterPro" id="IPR036397">
    <property type="entry name" value="RNaseH_sf"/>
</dbReference>
<feature type="domain" description="Integrase catalytic" evidence="4">
    <location>
        <begin position="632"/>
        <end position="790"/>
    </location>
</feature>
<evidence type="ECO:0000313" key="5">
    <source>
        <dbReference type="Proteomes" id="UP000829291"/>
    </source>
</evidence>
<dbReference type="Gene3D" id="1.10.340.70">
    <property type="match status" value="1"/>
</dbReference>
<dbReference type="InterPro" id="IPR001584">
    <property type="entry name" value="Integrase_cat-core"/>
</dbReference>
<dbReference type="InterPro" id="IPR012337">
    <property type="entry name" value="RNaseH-like_sf"/>
</dbReference>
<name>A0ABM3GR33_NEOLC</name>
<dbReference type="InterPro" id="IPR050951">
    <property type="entry name" value="Retrovirus_Pol_polyprotein"/>
</dbReference>
<evidence type="ECO:0000256" key="2">
    <source>
        <dbReference type="ARBA" id="ARBA00023268"/>
    </source>
</evidence>
<reference evidence="6" key="1">
    <citation type="submission" date="2025-08" db="UniProtKB">
        <authorList>
            <consortium name="RefSeq"/>
        </authorList>
    </citation>
    <scope>IDENTIFICATION</scope>
    <source>
        <tissue evidence="6">Thorax and Abdomen</tissue>
    </source>
</reference>
<gene>
    <name evidence="6" type="primary">LOC107224055</name>
</gene>
<protein>
    <recommendedName>
        <fullName evidence="1">RNA-directed DNA polymerase</fullName>
        <ecNumber evidence="1">2.7.7.49</ecNumber>
    </recommendedName>
</protein>
<evidence type="ECO:0000259" key="3">
    <source>
        <dbReference type="PROSITE" id="PS50878"/>
    </source>
</evidence>
<organism evidence="5 6">
    <name type="scientific">Neodiprion lecontei</name>
    <name type="common">Redheaded pine sawfly</name>
    <dbReference type="NCBI Taxonomy" id="441921"/>
    <lineage>
        <taxon>Eukaryota</taxon>
        <taxon>Metazoa</taxon>
        <taxon>Ecdysozoa</taxon>
        <taxon>Arthropoda</taxon>
        <taxon>Hexapoda</taxon>
        <taxon>Insecta</taxon>
        <taxon>Pterygota</taxon>
        <taxon>Neoptera</taxon>
        <taxon>Endopterygota</taxon>
        <taxon>Hymenoptera</taxon>
        <taxon>Tenthredinoidea</taxon>
        <taxon>Diprionidae</taxon>
        <taxon>Diprioninae</taxon>
        <taxon>Neodiprion</taxon>
    </lineage>
</organism>
<dbReference type="GeneID" id="107224055"/>
<dbReference type="Pfam" id="PF00078">
    <property type="entry name" value="RVT_1"/>
    <property type="match status" value="1"/>
</dbReference>
<dbReference type="PROSITE" id="PS50878">
    <property type="entry name" value="RT_POL"/>
    <property type="match status" value="1"/>
</dbReference>
<dbReference type="Proteomes" id="UP000829291">
    <property type="component" value="Chromosome 1"/>
</dbReference>
<dbReference type="CDD" id="cd09274">
    <property type="entry name" value="RNase_HI_RT_Ty3"/>
    <property type="match status" value="1"/>
</dbReference>
<evidence type="ECO:0000313" key="6">
    <source>
        <dbReference type="RefSeq" id="XP_046602694.1"/>
    </source>
</evidence>
<dbReference type="Pfam" id="PF17921">
    <property type="entry name" value="Integrase_H2C2"/>
    <property type="match status" value="1"/>
</dbReference>
<dbReference type="InterPro" id="IPR043128">
    <property type="entry name" value="Rev_trsase/Diguanyl_cyclase"/>
</dbReference>
<evidence type="ECO:0000256" key="1">
    <source>
        <dbReference type="ARBA" id="ARBA00012493"/>
    </source>
</evidence>
<dbReference type="PANTHER" id="PTHR37984:SF5">
    <property type="entry name" value="PROTEIN NYNRIN-LIKE"/>
    <property type="match status" value="1"/>
</dbReference>
<feature type="domain" description="Reverse transcriptase" evidence="3">
    <location>
        <begin position="107"/>
        <end position="291"/>
    </location>
</feature>
<keyword evidence="2" id="KW-0511">Multifunctional enzyme</keyword>
<dbReference type="PROSITE" id="PS50994">
    <property type="entry name" value="INTEGRASE"/>
    <property type="match status" value="1"/>
</dbReference>
<dbReference type="Gene3D" id="3.10.10.10">
    <property type="entry name" value="HIV Type 1 Reverse Transcriptase, subunit A, domain 1"/>
    <property type="match status" value="1"/>
</dbReference>
<dbReference type="InterPro" id="IPR041577">
    <property type="entry name" value="RT_RNaseH_2"/>
</dbReference>
<dbReference type="RefSeq" id="XP_046602694.1">
    <property type="nucleotide sequence ID" value="XM_046746738.1"/>
</dbReference>
<evidence type="ECO:0000259" key="4">
    <source>
        <dbReference type="PROSITE" id="PS50994"/>
    </source>
</evidence>
<dbReference type="EC" id="2.7.7.49" evidence="1"/>
<dbReference type="SUPFAM" id="SSF56672">
    <property type="entry name" value="DNA/RNA polymerases"/>
    <property type="match status" value="1"/>
</dbReference>
<proteinExistence type="predicted"/>
<accession>A0ABM3GR33</accession>
<dbReference type="InterPro" id="IPR000477">
    <property type="entry name" value="RT_dom"/>
</dbReference>
<dbReference type="InterPro" id="IPR043502">
    <property type="entry name" value="DNA/RNA_pol_sf"/>
</dbReference>
<sequence>MDGEFLIGLDAIKKFRLCQDENLRISQKQENTKLVKKSNFSKMSAKKIDEIIQKNEKIFAKSKFDIGTVKGYEATVKLTENRYISKKPYKCSFQDKAEIENQVEELLNADLIEESSSPFAAPVTLAYKKEEGKKQKNRLCMDFKELNKIIVPESQPFPRIEDLTVRARNCKFFTKLDVNSAFWSIPIRAKDRYKLAFVTHNRHLQWKCLPFGLKSASAIFQRVLAGIIKKNKLDAFTVNYIDDILVFSKTYEEHLQHVDIVLQILHDQGFKLNKNKCQFAQERITYLGHEIENNMVKPINDNLVAIKNFPIPTSITHIRQFLGKVNFYLEFIPNHVVLLDPLRNLLRKNVTFHWSEECRNSFNLTKQFLCTVPALAIFDPEAPIFIFTDASNKGVGAILKQPQKDNSLKSVFFFSRKLTDAQKRKKAIYIEALAIKEAILYWQFHLIGKKFIIFTDHKPLENFNIKKCSDMELVNILNYISMLDFDIIYNPGKENSEADCLSRNPVLEPREDTELDYAIRTSNLLKLIDIKENQKALRVDDKCIIKENIIYKVLNKREKIWITEDFGKSLIKDMHVDQGHIGTKQLILTFGQKFYFKNMYKHIKMTCRSCETCIKNKSRIGCFKAPLSQLGPAKEPFEIISIDTIGGFKGNKSTKKYLHLAVDHFTRFTYIVTSKTQMAKDFINLIKKIEKNGNIKLILSDQYPGINSTQFKQHLSKQNIALVFTAVDCAFSNGLNERTNQTLVNRIRCRIYEHREKSWPQIAEECTQDYNNTIHSSTGFTPNYLLTGSNKSFLPDELNDNNLSNLISNREIAFRRSKQIHDQNKEYYDKNVKRIDYKVGDLVYVQSVNKLNKDKLDPIRTGPFRIKKKISDVMFLLNSRARKNESNIFHASKLVPYFDDALHRS</sequence>
<dbReference type="Gene3D" id="3.30.70.270">
    <property type="match status" value="2"/>
</dbReference>
<dbReference type="InterPro" id="IPR041588">
    <property type="entry name" value="Integrase_H2C2"/>
</dbReference>
<keyword evidence="5" id="KW-1185">Reference proteome</keyword>